<name>A0ABD1YZM5_9MARC</name>
<proteinExistence type="predicted"/>
<accession>A0ABD1YZM5</accession>
<keyword evidence="3" id="KW-1185">Reference proteome</keyword>
<dbReference type="AlphaFoldDB" id="A0ABD1YZM5"/>
<evidence type="ECO:0000256" key="1">
    <source>
        <dbReference type="SAM" id="SignalP"/>
    </source>
</evidence>
<organism evidence="2 3">
    <name type="scientific">Riccia fluitans</name>
    <dbReference type="NCBI Taxonomy" id="41844"/>
    <lineage>
        <taxon>Eukaryota</taxon>
        <taxon>Viridiplantae</taxon>
        <taxon>Streptophyta</taxon>
        <taxon>Embryophyta</taxon>
        <taxon>Marchantiophyta</taxon>
        <taxon>Marchantiopsida</taxon>
        <taxon>Marchantiidae</taxon>
        <taxon>Marchantiales</taxon>
        <taxon>Ricciaceae</taxon>
        <taxon>Riccia</taxon>
    </lineage>
</organism>
<feature type="chain" id="PRO_5044854864" evidence="1">
    <location>
        <begin position="25"/>
        <end position="199"/>
    </location>
</feature>
<feature type="signal peptide" evidence="1">
    <location>
        <begin position="1"/>
        <end position="24"/>
    </location>
</feature>
<sequence length="199" mass="22046">MAEVVGLAASVIALLKVAIKLVNGLKSSIEEWQSRSKKVKELVKTLNIARGKLRKLVEKLTVLGGQGIANRNKEVVALTGSLRSADDEDSMRGATLGGIEAPDNTKVKFEMTVSGEMYFHLERKNLSAEVQAKEDPPCVRMEKPKDVELESTTLYLVFSPTPLVNEGGYGDYSVSLNLEQLREDDDRVKVKYFKFDIVN</sequence>
<comment type="caution">
    <text evidence="2">The sequence shown here is derived from an EMBL/GenBank/DDBJ whole genome shotgun (WGS) entry which is preliminary data.</text>
</comment>
<reference evidence="2 3" key="1">
    <citation type="submission" date="2024-09" db="EMBL/GenBank/DDBJ databases">
        <title>Chromosome-scale assembly of Riccia fluitans.</title>
        <authorList>
            <person name="Paukszto L."/>
            <person name="Sawicki J."/>
            <person name="Karawczyk K."/>
            <person name="Piernik-Szablinska J."/>
            <person name="Szczecinska M."/>
            <person name="Mazdziarz M."/>
        </authorList>
    </citation>
    <scope>NUCLEOTIDE SEQUENCE [LARGE SCALE GENOMIC DNA]</scope>
    <source>
        <strain evidence="2">Rf_01</strain>
        <tissue evidence="2">Aerial parts of the thallus</tissue>
    </source>
</reference>
<evidence type="ECO:0000313" key="3">
    <source>
        <dbReference type="Proteomes" id="UP001605036"/>
    </source>
</evidence>
<evidence type="ECO:0000313" key="2">
    <source>
        <dbReference type="EMBL" id="KAL2636226.1"/>
    </source>
</evidence>
<dbReference type="Proteomes" id="UP001605036">
    <property type="component" value="Unassembled WGS sequence"/>
</dbReference>
<keyword evidence="1" id="KW-0732">Signal</keyword>
<gene>
    <name evidence="2" type="ORF">R1flu_007705</name>
</gene>
<dbReference type="EMBL" id="JBHFFA010000003">
    <property type="protein sequence ID" value="KAL2636226.1"/>
    <property type="molecule type" value="Genomic_DNA"/>
</dbReference>
<protein>
    <submittedName>
        <fullName evidence="2">Uncharacterized protein</fullName>
    </submittedName>
</protein>